<proteinExistence type="predicted"/>
<dbReference type="Proteomes" id="UP000018050">
    <property type="component" value="Unassembled WGS sequence"/>
</dbReference>
<dbReference type="OMA" id="TPHASMH"/>
<protein>
    <submittedName>
        <fullName evidence="2">Uncharacterized protein</fullName>
    </submittedName>
</protein>
<gene>
    <name evidence="2" type="ORF">EAH_00004500</name>
</gene>
<dbReference type="AlphaFoldDB" id="U6GAU8"/>
<accession>U6GAU8</accession>
<dbReference type="GeneID" id="25268520"/>
<dbReference type="RefSeq" id="XP_013252352.1">
    <property type="nucleotide sequence ID" value="XM_013396898.1"/>
</dbReference>
<organism evidence="2 3">
    <name type="scientific">Eimeria acervulina</name>
    <name type="common">Coccidian parasite</name>
    <dbReference type="NCBI Taxonomy" id="5801"/>
    <lineage>
        <taxon>Eukaryota</taxon>
        <taxon>Sar</taxon>
        <taxon>Alveolata</taxon>
        <taxon>Apicomplexa</taxon>
        <taxon>Conoidasida</taxon>
        <taxon>Coccidia</taxon>
        <taxon>Eucoccidiorida</taxon>
        <taxon>Eimeriorina</taxon>
        <taxon>Eimeriidae</taxon>
        <taxon>Eimeria</taxon>
    </lineage>
</organism>
<reference evidence="2" key="2">
    <citation type="submission" date="2013-10" db="EMBL/GenBank/DDBJ databases">
        <authorList>
            <person name="Aslett M."/>
        </authorList>
    </citation>
    <scope>NUCLEOTIDE SEQUENCE [LARGE SCALE GENOMIC DNA]</scope>
    <source>
        <strain evidence="2">Houghton</strain>
    </source>
</reference>
<feature type="region of interest" description="Disordered" evidence="1">
    <location>
        <begin position="401"/>
        <end position="518"/>
    </location>
</feature>
<name>U6GAU8_EIMAC</name>
<keyword evidence="3" id="KW-1185">Reference proteome</keyword>
<dbReference type="EMBL" id="HG670599">
    <property type="protein sequence ID" value="CDI77255.1"/>
    <property type="molecule type" value="Genomic_DNA"/>
</dbReference>
<feature type="compositionally biased region" description="Basic and acidic residues" evidence="1">
    <location>
        <begin position="507"/>
        <end position="516"/>
    </location>
</feature>
<sequence>MYWREPDQCSLSLSTSLGEVQRPLAIFHALGDQSDLHEKCLDAADASHSTVGLLSLSKNVRWPPLLPQSNEQKSSFWQADGSFSCDWAALRAGEAFCSSVDACCVSCLSRTLGGPSEMTSALLEKLRAGAKTAIKEEITHLIEMVKASAASSAVIPGQDGSGLSEASEDLTQQLLKHPALQAVAFLSVHERRLAVFEMWLDRWQVLSRDYKCTCGSAEATSASLNRIASGSASTNVEALRAQVARLWEDARQAHQEEESVVAEARSVMRSWRLVRLQLSVELMKKQQQLLLAIERVKALEKVREDPTFGIVERAQQQLRPASSDAKISTYKESLSFIADKCNKLASLTQLIQQQFPQTHTAGLRRPSWEASQLVYTAGEAADAPADLGLLGVLRELQTPHASMHSPHSLRARGSSHAASPVLQTKDRSAAPPFQQPPTDDDDALRRGQNSAPIDVRTTRSPIHPGNLRATGEAPASSARGAVPAASLNSPDGRHRNNALVEPGSNKRTREPEEASLRSRWRRALPSAIHADLDLDAEAAWQPVEPTPKGDPLVEAVWVDSFLRRRPDAK</sequence>
<dbReference type="OrthoDB" id="346203at2759"/>
<evidence type="ECO:0000256" key="1">
    <source>
        <dbReference type="SAM" id="MobiDB-lite"/>
    </source>
</evidence>
<dbReference type="VEuPathDB" id="ToxoDB:EAH_00004500"/>
<evidence type="ECO:0000313" key="3">
    <source>
        <dbReference type="Proteomes" id="UP000018050"/>
    </source>
</evidence>
<evidence type="ECO:0000313" key="2">
    <source>
        <dbReference type="EMBL" id="CDI77255.1"/>
    </source>
</evidence>
<reference evidence="2" key="1">
    <citation type="submission" date="2013-10" db="EMBL/GenBank/DDBJ databases">
        <title>Genomic analysis of the causative agents of coccidiosis in chickens.</title>
        <authorList>
            <person name="Reid A.J."/>
            <person name="Blake D."/>
            <person name="Billington K."/>
            <person name="Browne H."/>
            <person name="Dunn M."/>
            <person name="Hung S."/>
            <person name="Kawahara F."/>
            <person name="Miranda-Saavedra D."/>
            <person name="Mourier T."/>
            <person name="Nagra H."/>
            <person name="Otto T.D."/>
            <person name="Rawlings N."/>
            <person name="Sanchez A."/>
            <person name="Sanders M."/>
            <person name="Subramaniam C."/>
            <person name="Tay Y."/>
            <person name="Dear P."/>
            <person name="Doerig C."/>
            <person name="Gruber A."/>
            <person name="Parkinson J."/>
            <person name="Shirley M."/>
            <person name="Wan K.L."/>
            <person name="Berriman M."/>
            <person name="Tomley F."/>
            <person name="Pain A."/>
        </authorList>
    </citation>
    <scope>NUCLEOTIDE SEQUENCE [LARGE SCALE GENOMIC DNA]</scope>
    <source>
        <strain evidence="2">Houghton</strain>
    </source>
</reference>